<evidence type="ECO:0000256" key="1">
    <source>
        <dbReference type="SAM" id="MobiDB-lite"/>
    </source>
</evidence>
<dbReference type="EMBL" id="LVVM01002544">
    <property type="protein sequence ID" value="OJA16490.1"/>
    <property type="molecule type" value="Genomic_DNA"/>
</dbReference>
<name>A0A1J8R404_9AGAM</name>
<protein>
    <recommendedName>
        <fullName evidence="4">CCHC-type domain-containing protein</fullName>
    </recommendedName>
</protein>
<gene>
    <name evidence="2" type="ORF">AZE42_13552</name>
</gene>
<proteinExistence type="predicted"/>
<evidence type="ECO:0008006" key="4">
    <source>
        <dbReference type="Google" id="ProtNLM"/>
    </source>
</evidence>
<sequence length="270" mass="29596">MHIDAVQDDPVKMWTTLASIHLQQRPGARFNAWDDFFSIRKQPDESLSTLIARIEDGMSKIKELRPSDHKDPYTIEKLDAELICMTMVRSLGEEYSHFASSLMLLKSLDKGELKAAFLAEESQCRRRPEGPSSDAALFTASGTCRCGSTVTCYFCEQPGHCTHKCNALKQAKNKVKANNGRGRCTRNANKASETPTSSTSGSTTPTAPPSTQNMPQSAHSVTEFAGNASLRSFDSSHPLCPLELDAHADWNADTGATSHMTSIITGFKHQ</sequence>
<dbReference type="Pfam" id="PF14223">
    <property type="entry name" value="Retrotran_gag_2"/>
    <property type="match status" value="1"/>
</dbReference>
<dbReference type="Proteomes" id="UP000183567">
    <property type="component" value="Unassembled WGS sequence"/>
</dbReference>
<organism evidence="2 3">
    <name type="scientific">Rhizopogon vesiculosus</name>
    <dbReference type="NCBI Taxonomy" id="180088"/>
    <lineage>
        <taxon>Eukaryota</taxon>
        <taxon>Fungi</taxon>
        <taxon>Dikarya</taxon>
        <taxon>Basidiomycota</taxon>
        <taxon>Agaricomycotina</taxon>
        <taxon>Agaricomycetes</taxon>
        <taxon>Agaricomycetidae</taxon>
        <taxon>Boletales</taxon>
        <taxon>Suillineae</taxon>
        <taxon>Rhizopogonaceae</taxon>
        <taxon>Rhizopogon</taxon>
    </lineage>
</organism>
<comment type="caution">
    <text evidence="2">The sequence shown here is derived from an EMBL/GenBank/DDBJ whole genome shotgun (WGS) entry which is preliminary data.</text>
</comment>
<accession>A0A1J8R404</accession>
<feature type="compositionally biased region" description="Low complexity" evidence="1">
    <location>
        <begin position="192"/>
        <end position="211"/>
    </location>
</feature>
<reference evidence="2 3" key="1">
    <citation type="submission" date="2016-03" db="EMBL/GenBank/DDBJ databases">
        <title>Comparative genomics of the ectomycorrhizal sister species Rhizopogon vinicolor and Rhizopogon vesiculosus (Basidiomycota: Boletales) reveals a divergence of the mating type B locus.</title>
        <authorList>
            <person name="Mujic A.B."/>
            <person name="Kuo A."/>
            <person name="Tritt A."/>
            <person name="Lipzen A."/>
            <person name="Chen C."/>
            <person name="Johnson J."/>
            <person name="Sharma A."/>
            <person name="Barry K."/>
            <person name="Grigoriev I.V."/>
            <person name="Spatafora J.W."/>
        </authorList>
    </citation>
    <scope>NUCLEOTIDE SEQUENCE [LARGE SCALE GENOMIC DNA]</scope>
    <source>
        <strain evidence="2 3">AM-OR11-056</strain>
    </source>
</reference>
<keyword evidence="3" id="KW-1185">Reference proteome</keyword>
<dbReference type="AlphaFoldDB" id="A0A1J8R404"/>
<dbReference type="OrthoDB" id="2681747at2759"/>
<feature type="region of interest" description="Disordered" evidence="1">
    <location>
        <begin position="176"/>
        <end position="219"/>
    </location>
</feature>
<evidence type="ECO:0000313" key="2">
    <source>
        <dbReference type="EMBL" id="OJA16490.1"/>
    </source>
</evidence>
<evidence type="ECO:0000313" key="3">
    <source>
        <dbReference type="Proteomes" id="UP000183567"/>
    </source>
</evidence>
<dbReference type="STRING" id="180088.A0A1J8R404"/>